<accession>A0A177C4V6</accession>
<dbReference type="InterPro" id="IPR001138">
    <property type="entry name" value="Zn2Cys6_DnaBD"/>
</dbReference>
<feature type="domain" description="Zn(2)-C6 fungal-type" evidence="7">
    <location>
        <begin position="18"/>
        <end position="46"/>
    </location>
</feature>
<dbReference type="PROSITE" id="PS50048">
    <property type="entry name" value="ZN2_CY6_FUNGAL_2"/>
    <property type="match status" value="1"/>
</dbReference>
<evidence type="ECO:0000256" key="5">
    <source>
        <dbReference type="ARBA" id="ARBA00023163"/>
    </source>
</evidence>
<dbReference type="Pfam" id="PF11951">
    <property type="entry name" value="Fungal_trans_2"/>
    <property type="match status" value="1"/>
</dbReference>
<keyword evidence="5" id="KW-0804">Transcription</keyword>
<dbReference type="STRING" id="1460663.A0A177C4V6"/>
<evidence type="ECO:0000256" key="1">
    <source>
        <dbReference type="ARBA" id="ARBA00022723"/>
    </source>
</evidence>
<keyword evidence="4" id="KW-0238">DNA-binding</keyword>
<dbReference type="Gene3D" id="4.10.240.10">
    <property type="entry name" value="Zn(2)-C6 fungal-type DNA-binding domain"/>
    <property type="match status" value="1"/>
</dbReference>
<dbReference type="InterPro" id="IPR036864">
    <property type="entry name" value="Zn2-C6_fun-type_DNA-bd_sf"/>
</dbReference>
<keyword evidence="1" id="KW-0479">Metal-binding</keyword>
<name>A0A177C4V6_9PLEO</name>
<evidence type="ECO:0000259" key="7">
    <source>
        <dbReference type="PROSITE" id="PS50048"/>
    </source>
</evidence>
<keyword evidence="2" id="KW-0862">Zinc</keyword>
<organism evidence="8 9">
    <name type="scientific">Paraphaeosphaeria sporulosa</name>
    <dbReference type="NCBI Taxonomy" id="1460663"/>
    <lineage>
        <taxon>Eukaryota</taxon>
        <taxon>Fungi</taxon>
        <taxon>Dikarya</taxon>
        <taxon>Ascomycota</taxon>
        <taxon>Pezizomycotina</taxon>
        <taxon>Dothideomycetes</taxon>
        <taxon>Pleosporomycetidae</taxon>
        <taxon>Pleosporales</taxon>
        <taxon>Massarineae</taxon>
        <taxon>Didymosphaeriaceae</taxon>
        <taxon>Paraphaeosphaeria</taxon>
    </lineage>
</organism>
<proteinExistence type="predicted"/>
<dbReference type="GO" id="GO:0003677">
    <property type="term" value="F:DNA binding"/>
    <property type="evidence" value="ECO:0007669"/>
    <property type="project" value="UniProtKB-KW"/>
</dbReference>
<dbReference type="EMBL" id="KV441556">
    <property type="protein sequence ID" value="OAG01919.1"/>
    <property type="molecule type" value="Genomic_DNA"/>
</dbReference>
<dbReference type="PANTHER" id="PTHR36206:SF12">
    <property type="entry name" value="ASPERCRYPTIN BIOSYNTHESIS CLUSTER-SPECIFIC TRANSCRIPTION REGULATOR ATNN-RELATED"/>
    <property type="match status" value="1"/>
</dbReference>
<dbReference type="CDD" id="cd00067">
    <property type="entry name" value="GAL4"/>
    <property type="match status" value="1"/>
</dbReference>
<sequence>MVADNERKRAKHTRSKRGCAVCRLRKVRCDETRPACTKCTSTGRKCEGYPDVTLWKPHASPQIIRPKIATAESSAEQRSFAYFCRNTSREFAAPFGNEFWKCLVLQVAERERCVKQAIVALGALHESFTDQYLPPHLQSPLAPHHLHRPSWNLTNLATKSYTTALRELQKHIMPDAYDDLHVSLLCCILLTSFEWLRGSYAAAITHLKSGLYILRQWSSSTSKNTPTAHFIRKKLAPIYIRLSIQARTFSQDIIPVPWLSDGLFAPPAAEDIHNEEEHLQAARNALDVLCGDVYLSPHSLKLFSSDFTISRAASFNFSSRLSKWWMEYHRHLLPPSYSQLSSPRPENVNLTLWYTILTLLQSSFSTADPMELDKYTPQFRQIVDLSRILMLSSTSPAPFQRIGTRSDPPKTARFRIDMEVIPMLYHVGSKCRHPALRREAITLLRGGANREGLWDGWASATLAEHIMTVEEEGVERVETCEPDSVPRAQRVMKLQEVTDLEARTTRVRYQKNGEDDYGAWKVLTW</sequence>
<dbReference type="AlphaFoldDB" id="A0A177C4V6"/>
<dbReference type="Pfam" id="PF00172">
    <property type="entry name" value="Zn_clus"/>
    <property type="match status" value="1"/>
</dbReference>
<evidence type="ECO:0000256" key="3">
    <source>
        <dbReference type="ARBA" id="ARBA00023015"/>
    </source>
</evidence>
<evidence type="ECO:0000313" key="9">
    <source>
        <dbReference type="Proteomes" id="UP000077069"/>
    </source>
</evidence>
<dbReference type="GeneID" id="28768601"/>
<reference evidence="8 9" key="1">
    <citation type="submission" date="2016-05" db="EMBL/GenBank/DDBJ databases">
        <title>Comparative analysis of secretome profiles of manganese(II)-oxidizing ascomycete fungi.</title>
        <authorList>
            <consortium name="DOE Joint Genome Institute"/>
            <person name="Zeiner C.A."/>
            <person name="Purvine S.O."/>
            <person name="Zink E.M."/>
            <person name="Wu S."/>
            <person name="Pasa-Tolic L."/>
            <person name="Chaput D.L."/>
            <person name="Haridas S."/>
            <person name="Grigoriev I.V."/>
            <person name="Santelli C.M."/>
            <person name="Hansel C.M."/>
        </authorList>
    </citation>
    <scope>NUCLEOTIDE SEQUENCE [LARGE SCALE GENOMIC DNA]</scope>
    <source>
        <strain evidence="8 9">AP3s5-JAC2a</strain>
    </source>
</reference>
<dbReference type="InterPro" id="IPR021858">
    <property type="entry name" value="Fun_TF"/>
</dbReference>
<dbReference type="PROSITE" id="PS00463">
    <property type="entry name" value="ZN2_CY6_FUNGAL_1"/>
    <property type="match status" value="1"/>
</dbReference>
<evidence type="ECO:0000313" key="8">
    <source>
        <dbReference type="EMBL" id="OAG01919.1"/>
    </source>
</evidence>
<evidence type="ECO:0000256" key="4">
    <source>
        <dbReference type="ARBA" id="ARBA00023125"/>
    </source>
</evidence>
<dbReference type="PANTHER" id="PTHR36206">
    <property type="entry name" value="ASPERCRYPTIN BIOSYNTHESIS CLUSTER-SPECIFIC TRANSCRIPTION REGULATOR ATNN-RELATED"/>
    <property type="match status" value="1"/>
</dbReference>
<keyword evidence="6" id="KW-0539">Nucleus</keyword>
<keyword evidence="3" id="KW-0805">Transcription regulation</keyword>
<dbReference type="SMART" id="SM00066">
    <property type="entry name" value="GAL4"/>
    <property type="match status" value="1"/>
</dbReference>
<gene>
    <name evidence="8" type="ORF">CC84DRAFT_1261980</name>
</gene>
<dbReference type="RefSeq" id="XP_018032284.1">
    <property type="nucleotide sequence ID" value="XM_018185115.1"/>
</dbReference>
<evidence type="ECO:0000256" key="6">
    <source>
        <dbReference type="ARBA" id="ARBA00023242"/>
    </source>
</evidence>
<keyword evidence="9" id="KW-1185">Reference proteome</keyword>
<dbReference type="Proteomes" id="UP000077069">
    <property type="component" value="Unassembled WGS sequence"/>
</dbReference>
<dbReference type="OrthoDB" id="2593732at2759"/>
<evidence type="ECO:0000256" key="2">
    <source>
        <dbReference type="ARBA" id="ARBA00022833"/>
    </source>
</evidence>
<dbReference type="InParanoid" id="A0A177C4V6"/>
<dbReference type="SUPFAM" id="SSF57701">
    <property type="entry name" value="Zn2/Cys6 DNA-binding domain"/>
    <property type="match status" value="1"/>
</dbReference>
<dbReference type="GO" id="GO:0008270">
    <property type="term" value="F:zinc ion binding"/>
    <property type="evidence" value="ECO:0007669"/>
    <property type="project" value="InterPro"/>
</dbReference>
<dbReference type="InterPro" id="IPR052360">
    <property type="entry name" value="Transcr_Regulatory_Proteins"/>
</dbReference>
<protein>
    <recommendedName>
        <fullName evidence="7">Zn(2)-C6 fungal-type domain-containing protein</fullName>
    </recommendedName>
</protein>
<dbReference type="GO" id="GO:0000981">
    <property type="term" value="F:DNA-binding transcription factor activity, RNA polymerase II-specific"/>
    <property type="evidence" value="ECO:0007669"/>
    <property type="project" value="InterPro"/>
</dbReference>